<feature type="compositionally biased region" description="Low complexity" evidence="14">
    <location>
        <begin position="502"/>
        <end position="524"/>
    </location>
</feature>
<dbReference type="GO" id="GO:0016020">
    <property type="term" value="C:membrane"/>
    <property type="evidence" value="ECO:0007669"/>
    <property type="project" value="UniProtKB-SubCell"/>
</dbReference>
<dbReference type="SUPFAM" id="SSF53850">
    <property type="entry name" value="Periplasmic binding protein-like II"/>
    <property type="match status" value="1"/>
</dbReference>
<dbReference type="InterPro" id="IPR020635">
    <property type="entry name" value="Tyr_kinase_cat_dom"/>
</dbReference>
<feature type="transmembrane region" description="Helical" evidence="15">
    <location>
        <begin position="431"/>
        <end position="455"/>
    </location>
</feature>
<keyword evidence="9" id="KW-1015">Disulfide bond</keyword>
<dbReference type="InterPro" id="IPR013806">
    <property type="entry name" value="Kringle-like"/>
</dbReference>
<evidence type="ECO:0000256" key="2">
    <source>
        <dbReference type="ARBA" id="ARBA00022553"/>
    </source>
</evidence>
<dbReference type="InterPro" id="IPR041775">
    <property type="entry name" value="Ror-like_CRD"/>
</dbReference>
<dbReference type="InterPro" id="IPR038178">
    <property type="entry name" value="Kringle_sf"/>
</dbReference>
<dbReference type="PROSITE" id="PS50070">
    <property type="entry name" value="KRINGLE_2"/>
    <property type="match status" value="1"/>
</dbReference>
<dbReference type="Pfam" id="PF00051">
    <property type="entry name" value="Kringle"/>
    <property type="match status" value="1"/>
</dbReference>
<dbReference type="Proteomes" id="UP001607302">
    <property type="component" value="Unassembled WGS sequence"/>
</dbReference>
<dbReference type="Gene3D" id="3.30.200.20">
    <property type="entry name" value="Phosphorylase Kinase, domain 1"/>
    <property type="match status" value="1"/>
</dbReference>
<feature type="domain" description="Kringle" evidence="18">
    <location>
        <begin position="351"/>
        <end position="427"/>
    </location>
</feature>
<dbReference type="InterPro" id="IPR017441">
    <property type="entry name" value="Protein_kinase_ATP_BS"/>
</dbReference>
<feature type="region of interest" description="Disordered" evidence="14">
    <location>
        <begin position="234"/>
        <end position="261"/>
    </location>
</feature>
<gene>
    <name evidence="19" type="ORF">V1478_001772</name>
</gene>
<feature type="transmembrane region" description="Helical" evidence="15">
    <location>
        <begin position="1411"/>
        <end position="1438"/>
    </location>
</feature>
<comment type="similarity">
    <text evidence="13">Belongs to the protein kinase superfamily. Tyr protein kinase family. Insulin receptor subfamily.</text>
</comment>
<proteinExistence type="inferred from homology"/>
<dbReference type="InterPro" id="IPR001245">
    <property type="entry name" value="Ser-Thr/Tyr_kinase_cat_dom"/>
</dbReference>
<evidence type="ECO:0000313" key="19">
    <source>
        <dbReference type="EMBL" id="KAL2737686.1"/>
    </source>
</evidence>
<keyword evidence="3 11" id="KW-0420">Kringle</keyword>
<dbReference type="GO" id="GO:0005524">
    <property type="term" value="F:ATP binding"/>
    <property type="evidence" value="ECO:0007669"/>
    <property type="project" value="UniProtKB-UniRule"/>
</dbReference>
<evidence type="ECO:0000259" key="17">
    <source>
        <dbReference type="PROSITE" id="PS50038"/>
    </source>
</evidence>
<dbReference type="CDD" id="cd05048">
    <property type="entry name" value="PTKc_Ror"/>
    <property type="match status" value="1"/>
</dbReference>
<evidence type="ECO:0000259" key="16">
    <source>
        <dbReference type="PROSITE" id="PS50011"/>
    </source>
</evidence>
<feature type="domain" description="Protein kinase" evidence="16">
    <location>
        <begin position="533"/>
        <end position="807"/>
    </location>
</feature>
<evidence type="ECO:0000256" key="7">
    <source>
        <dbReference type="ARBA" id="ARBA00022840"/>
    </source>
</evidence>
<feature type="transmembrane region" description="Helical" evidence="15">
    <location>
        <begin position="982"/>
        <end position="1004"/>
    </location>
</feature>
<comment type="catalytic activity">
    <reaction evidence="10 13">
        <text>L-tyrosyl-[protein] + ATP = O-phospho-L-tyrosyl-[protein] + ADP + H(+)</text>
        <dbReference type="Rhea" id="RHEA:10596"/>
        <dbReference type="Rhea" id="RHEA-COMP:10136"/>
        <dbReference type="Rhea" id="RHEA-COMP:20101"/>
        <dbReference type="ChEBI" id="CHEBI:15378"/>
        <dbReference type="ChEBI" id="CHEBI:30616"/>
        <dbReference type="ChEBI" id="CHEBI:46858"/>
        <dbReference type="ChEBI" id="CHEBI:61978"/>
        <dbReference type="ChEBI" id="CHEBI:456216"/>
        <dbReference type="EC" id="2.7.10.1"/>
    </reaction>
</comment>
<evidence type="ECO:0000259" key="18">
    <source>
        <dbReference type="PROSITE" id="PS50070"/>
    </source>
</evidence>
<evidence type="ECO:0000256" key="11">
    <source>
        <dbReference type="PROSITE-ProRule" id="PRU00121"/>
    </source>
</evidence>
<evidence type="ECO:0000256" key="5">
    <source>
        <dbReference type="ARBA" id="ARBA00022741"/>
    </source>
</evidence>
<comment type="caution">
    <text evidence="19">The sequence shown here is derived from an EMBL/GenBank/DDBJ whole genome shotgun (WGS) entry which is preliminary data.</text>
</comment>
<dbReference type="PANTHER" id="PTHR24416:SF611">
    <property type="entry name" value="TYROSINE-PROTEIN KINASE TRANSMEMBRANE RECEPTOR ROR"/>
    <property type="match status" value="1"/>
</dbReference>
<dbReference type="EC" id="2.7.10.1" evidence="13"/>
<evidence type="ECO:0000256" key="4">
    <source>
        <dbReference type="ARBA" id="ARBA00022679"/>
    </source>
</evidence>
<accession>A0ABD2BY41</accession>
<protein>
    <recommendedName>
        <fullName evidence="13">Tyrosine-protein kinase receptor</fullName>
        <ecNumber evidence="13">2.7.10.1</ecNumber>
    </recommendedName>
</protein>
<dbReference type="Gene3D" id="1.10.2000.10">
    <property type="entry name" value="Frizzled cysteine-rich domain"/>
    <property type="match status" value="2"/>
</dbReference>
<dbReference type="Pfam" id="PF07714">
    <property type="entry name" value="PK_Tyr_Ser-Thr"/>
    <property type="match status" value="1"/>
</dbReference>
<evidence type="ECO:0000256" key="6">
    <source>
        <dbReference type="ARBA" id="ARBA00022777"/>
    </source>
</evidence>
<feature type="compositionally biased region" description="Polar residues" evidence="14">
    <location>
        <begin position="12"/>
        <end position="21"/>
    </location>
</feature>
<dbReference type="InterPro" id="IPR000719">
    <property type="entry name" value="Prot_kinase_dom"/>
</dbReference>
<dbReference type="SMART" id="SM00219">
    <property type="entry name" value="TyrKc"/>
    <property type="match status" value="1"/>
</dbReference>
<evidence type="ECO:0000256" key="12">
    <source>
        <dbReference type="PROSITE-ProRule" id="PRU10141"/>
    </source>
</evidence>
<sequence>MKTPVSPVVHSDNPTSNTDEFSSGLPAGSSFIDGMDNTNRLDISGIGMSTPHISHLAPTNSLNILSPSPQPTSSQSSTVDFSTFSGLKNVNMQVPSGMVNFAGFPGMSAIPGKKDNHEGTCEVYVGKTCAQFVGNQTVYILYPMTQKLLEDKLIQAFGVINFSNDLSSNCESYAKPSLCYSTFPICRNPPNNPKPKNTEFSEFSSKLFNRLQSNQDEHLEDGDGEDMLDDYTRTHGLPRKRSPTLGPGFEFNPSKERKGSNQKIINQSYGDIRSSNKNEMNRKLRRICREECELLENELCRTEYAIAKRHPLIGQVPLLECSDLPLKGSPEAQDCLSVGISTKNNVQENDYCFWGNGESYRGTVKTSISGRPCLKWSHLIMLHISNYPELAGRHSYCRNPAGQEIQPWCFVDANNRTQKEFCHIPKCVENLWIYAVVGFVLMGGFVTIIICYCCCYRSRKSRRQMNHLPSNKMLTGIQCDKNIYDGRRSTTQPMEMSSLLAGPGNTTPGTGTLSSGSSRTSNNRVPQFTTNNVVLLQELGEGAFGKVYKGELQTGNKCEPPIYVAVKTLKENASPKTQSDFKREVDLMTDLRHPNIICLLGVILKGEPMCMLFEYMTQGDLHEFLICHSPRSDVPLNNVTGKILEQPEFLHIALQIASGMEYLASHHYVHRDLAARNCLVGDNLTVKISDFGLSRDIYSSDYYRVQSKSLLPVRWMPPESILYGKFTTESDVWSFGVVLWEIYSYGLQPYYGYNNQEVIDMIRSRQLLPCPEDCPTMIYSLMIECWHEVANRRPQFPEIHHRLHNWYMNQTYLSDFCNESITSYSGSSHKSTNKTNSTQLSAPIYKADQKEQMFKSNMDSLVCSLNDHNNALKLHQQNFPNPESIEQRTVSIFNDHNTPNKTVNYQSQTTNVNLNDYDDKQCCSPKLSGAKKVLPSVPQPIIGKTTNTSNGTRPMQNGAQLVVRLPDPKLVCEERSPMIVRVFLILVLFQYIIDNGLAVSGLIWDKYQQNFVQLYSIPRFAALNAEVQARSRRSELYDFRREPIRVTYYEDPHVVMFYENDTKIRGISGETWTLLADYLNFTLIPVKSNSNTFGELLNNGTYDGIMGIFKRNETDIILRTGLYRFRKKDMDYTVPIYVTGYNLLIRPKWQYDNMWLIAMFSINTWYFIISIFVILTLFGYFAQKIPEINTEANKPNLNFNLSDHIFHTFAMMCSQGYLPSDYLDKFKILSTSKNIFSWLIFLTFSSHLIYRMTNREVIPPFKNFADLFSDTNYIILSFRGSMIHESFEKKIERIMNDNPKWENRVQFMNDERDIYKTACNNENKYAIFEVHDTFTVISRFVCTLIPVGNLYYKTWITFGIQKYLPYKRTIDVAIIKMQEVGLVDCLKERWLLTKLDNKENNPFEKIDFNQIYVIFCILMIGALAAILVLAIEHIVFFYESKLNKTGKRVKRKTLKVINKITNI</sequence>
<comment type="subcellular location">
    <subcellularLocation>
        <location evidence="1">Membrane</location>
        <topology evidence="1">Single-pass type I membrane protein</topology>
    </subcellularLocation>
</comment>
<evidence type="ECO:0000256" key="8">
    <source>
        <dbReference type="ARBA" id="ARBA00023137"/>
    </source>
</evidence>
<comment type="caution">
    <text evidence="11">Lacks conserved residue(s) required for the propagation of feature annotation.</text>
</comment>
<dbReference type="FunFam" id="1.10.510.10:FF:000116">
    <property type="entry name" value="inactive tyrosine-protein kinase transmembrane receptor ROR1"/>
    <property type="match status" value="1"/>
</dbReference>
<evidence type="ECO:0000256" key="3">
    <source>
        <dbReference type="ARBA" id="ARBA00022572"/>
    </source>
</evidence>
<keyword evidence="4" id="KW-0808">Transferase</keyword>
<keyword evidence="5 12" id="KW-0547">Nucleotide-binding</keyword>
<dbReference type="CDD" id="cd00108">
    <property type="entry name" value="KR"/>
    <property type="match status" value="1"/>
</dbReference>
<feature type="region of interest" description="Disordered" evidence="14">
    <location>
        <begin position="496"/>
        <end position="525"/>
    </location>
</feature>
<keyword evidence="13 15" id="KW-0812">Transmembrane</keyword>
<dbReference type="Gene3D" id="2.40.20.10">
    <property type="entry name" value="Plasminogen Kringle 4"/>
    <property type="match status" value="1"/>
</dbReference>
<dbReference type="PANTHER" id="PTHR24416">
    <property type="entry name" value="TYROSINE-PROTEIN KINASE RECEPTOR"/>
    <property type="match status" value="1"/>
</dbReference>
<dbReference type="InterPro" id="IPR018056">
    <property type="entry name" value="Kringle_CS"/>
</dbReference>
<evidence type="ECO:0000256" key="10">
    <source>
        <dbReference type="ARBA" id="ARBA00051243"/>
    </source>
</evidence>
<dbReference type="PROSITE" id="PS00239">
    <property type="entry name" value="RECEPTOR_TYR_KIN_II"/>
    <property type="match status" value="1"/>
</dbReference>
<dbReference type="GO" id="GO:0004714">
    <property type="term" value="F:transmembrane receptor protein tyrosine kinase activity"/>
    <property type="evidence" value="ECO:0007669"/>
    <property type="project" value="UniProtKB-EC"/>
</dbReference>
<name>A0ABD2BY41_VESSQ</name>
<dbReference type="PROSITE" id="PS00021">
    <property type="entry name" value="KRINGLE_1"/>
    <property type="match status" value="1"/>
</dbReference>
<dbReference type="InterPro" id="IPR000001">
    <property type="entry name" value="Kringle"/>
</dbReference>
<dbReference type="PRINTS" id="PR00018">
    <property type="entry name" value="KRINGLE"/>
</dbReference>
<evidence type="ECO:0000313" key="20">
    <source>
        <dbReference type="Proteomes" id="UP001607302"/>
    </source>
</evidence>
<reference evidence="19 20" key="1">
    <citation type="journal article" date="2024" name="Ann. Entomol. Soc. Am.">
        <title>Genomic analyses of the southern and eastern yellowjacket wasps (Hymenoptera: Vespidae) reveal evolutionary signatures of social life.</title>
        <authorList>
            <person name="Catto M.A."/>
            <person name="Caine P.B."/>
            <person name="Orr S.E."/>
            <person name="Hunt B.G."/>
            <person name="Goodisman M.A.D."/>
        </authorList>
    </citation>
    <scope>NUCLEOTIDE SEQUENCE [LARGE SCALE GENOMIC DNA]</scope>
    <source>
        <strain evidence="19">233</strain>
        <tissue evidence="19">Head and thorax</tissue>
    </source>
</reference>
<dbReference type="InterPro" id="IPR011009">
    <property type="entry name" value="Kinase-like_dom_sf"/>
</dbReference>
<dbReference type="SUPFAM" id="SSF57440">
    <property type="entry name" value="Kringle-like"/>
    <property type="match status" value="1"/>
</dbReference>
<keyword evidence="6 19" id="KW-0418">Kinase</keyword>
<keyword evidence="13 19" id="KW-0675">Receptor</keyword>
<feature type="binding site" evidence="12">
    <location>
        <position position="567"/>
    </location>
    <ligand>
        <name>ATP</name>
        <dbReference type="ChEBI" id="CHEBI:30616"/>
    </ligand>
</feature>
<evidence type="ECO:0000256" key="9">
    <source>
        <dbReference type="ARBA" id="ARBA00023157"/>
    </source>
</evidence>
<dbReference type="InterPro" id="IPR050122">
    <property type="entry name" value="RTK"/>
</dbReference>
<keyword evidence="2 13" id="KW-0597">Phosphoprotein</keyword>
<organism evidence="19 20">
    <name type="scientific">Vespula squamosa</name>
    <name type="common">Southern yellow jacket</name>
    <name type="synonym">Wasp</name>
    <dbReference type="NCBI Taxonomy" id="30214"/>
    <lineage>
        <taxon>Eukaryota</taxon>
        <taxon>Metazoa</taxon>
        <taxon>Ecdysozoa</taxon>
        <taxon>Arthropoda</taxon>
        <taxon>Hexapoda</taxon>
        <taxon>Insecta</taxon>
        <taxon>Pterygota</taxon>
        <taxon>Neoptera</taxon>
        <taxon>Endopterygota</taxon>
        <taxon>Hymenoptera</taxon>
        <taxon>Apocrita</taxon>
        <taxon>Aculeata</taxon>
        <taxon>Vespoidea</taxon>
        <taxon>Vespidae</taxon>
        <taxon>Vespinae</taxon>
        <taxon>Vespula</taxon>
    </lineage>
</organism>
<dbReference type="Gene3D" id="1.10.510.10">
    <property type="entry name" value="Transferase(Phosphotransferase) domain 1"/>
    <property type="match status" value="1"/>
</dbReference>
<dbReference type="SUPFAM" id="SSF56112">
    <property type="entry name" value="Protein kinase-like (PK-like)"/>
    <property type="match status" value="1"/>
</dbReference>
<dbReference type="EMBL" id="JAUDFV010000027">
    <property type="protein sequence ID" value="KAL2737686.1"/>
    <property type="molecule type" value="Genomic_DNA"/>
</dbReference>
<keyword evidence="8" id="KW-0829">Tyrosine-protein kinase</keyword>
<feature type="domain" description="FZ" evidence="17">
    <location>
        <begin position="116"/>
        <end position="338"/>
    </location>
</feature>
<dbReference type="SMART" id="SM00130">
    <property type="entry name" value="KR"/>
    <property type="match status" value="1"/>
</dbReference>
<evidence type="ECO:0000256" key="14">
    <source>
        <dbReference type="SAM" id="MobiDB-lite"/>
    </source>
</evidence>
<dbReference type="InterPro" id="IPR008266">
    <property type="entry name" value="Tyr_kinase_AS"/>
</dbReference>
<keyword evidence="20" id="KW-1185">Reference proteome</keyword>
<evidence type="ECO:0000256" key="13">
    <source>
        <dbReference type="RuleBase" id="RU000312"/>
    </source>
</evidence>
<dbReference type="InterPro" id="IPR036790">
    <property type="entry name" value="Frizzled_dom_sf"/>
</dbReference>
<dbReference type="CDD" id="cd07459">
    <property type="entry name" value="CRD_TK_ROR_like"/>
    <property type="match status" value="1"/>
</dbReference>
<feature type="region of interest" description="Disordered" evidence="14">
    <location>
        <begin position="1"/>
        <end position="26"/>
    </location>
</feature>
<keyword evidence="15" id="KW-1133">Transmembrane helix</keyword>
<dbReference type="InterPro" id="IPR020067">
    <property type="entry name" value="Frizzled_dom"/>
</dbReference>
<evidence type="ECO:0000256" key="15">
    <source>
        <dbReference type="SAM" id="Phobius"/>
    </source>
</evidence>
<feature type="transmembrane region" description="Helical" evidence="15">
    <location>
        <begin position="1154"/>
        <end position="1181"/>
    </location>
</feature>
<dbReference type="PROSITE" id="PS50011">
    <property type="entry name" value="PROTEIN_KINASE_DOM"/>
    <property type="match status" value="1"/>
</dbReference>
<dbReference type="PROSITE" id="PS00107">
    <property type="entry name" value="PROTEIN_KINASE_ATP"/>
    <property type="match status" value="1"/>
</dbReference>
<dbReference type="PROSITE" id="PS50038">
    <property type="entry name" value="FZ"/>
    <property type="match status" value="1"/>
</dbReference>
<keyword evidence="15" id="KW-0472">Membrane</keyword>
<dbReference type="InterPro" id="IPR002011">
    <property type="entry name" value="Tyr_kinase_rcpt_2_CS"/>
</dbReference>
<keyword evidence="7 12" id="KW-0067">ATP-binding</keyword>
<dbReference type="PRINTS" id="PR00109">
    <property type="entry name" value="TYRKINASE"/>
</dbReference>
<dbReference type="Gene3D" id="3.40.190.10">
    <property type="entry name" value="Periplasmic binding protein-like II"/>
    <property type="match status" value="3"/>
</dbReference>
<dbReference type="PROSITE" id="PS00109">
    <property type="entry name" value="PROTEIN_KINASE_TYR"/>
    <property type="match status" value="1"/>
</dbReference>
<evidence type="ECO:0000256" key="1">
    <source>
        <dbReference type="ARBA" id="ARBA00004479"/>
    </source>
</evidence>